<dbReference type="InterPro" id="IPR053781">
    <property type="entry name" value="F-box_AtFBL13-like"/>
</dbReference>
<dbReference type="Proteomes" id="UP000032180">
    <property type="component" value="Chromosome 11"/>
</dbReference>
<dbReference type="SUPFAM" id="SSF81383">
    <property type="entry name" value="F-box domain"/>
    <property type="match status" value="1"/>
</dbReference>
<dbReference type="Gene3D" id="1.20.1280.50">
    <property type="match status" value="1"/>
</dbReference>
<sequence length="420" mass="48707">MAHRGKAPAAPDRIGALPDEVLHLVLSLLPAHEAVRTRVLARRWRHLWKESPRLSVEYEEGSDHDNYWFLDLVDCLLSLRNRDARLEYCCFRLFFWSPYVPERRQYVVPWIREVLRCQVQVLEIYLGEEPAVLPELRFISQHLTTLHLAFLIIDDKLLELSDCPALVDLEISRCNIYVARMSSRSLKCLRIDSCDLSYHRIQISFPSLVTLQIRCCEGFRSLKACRPWKRQLLNMMTNLRTLVMNMTLVAIIVKAVLTVLTLELTLPVACLKGLSAARHLELLAVPTMIIFRRDLKLYFACHTFSKLKTLLLNEWCVIPDPSALICFLQHSPILEKLTIQISKKPKSLKDSEGQYNTSEQPFASNHIRIVKIECEEVNTLVCKILKTLIMYGIPLEKINIKQTIKQQGKECFTFRGDYEM</sequence>
<reference evidence="3" key="2">
    <citation type="submission" date="2013-12" db="EMBL/GenBank/DDBJ databases">
        <authorList>
            <person name="Yu Y."/>
            <person name="Lee S."/>
            <person name="de Baynast K."/>
            <person name="Wissotski M."/>
            <person name="Liu L."/>
            <person name="Talag J."/>
            <person name="Goicoechea J."/>
            <person name="Angelova A."/>
            <person name="Jetty R."/>
            <person name="Kudrna D."/>
            <person name="Golser W."/>
            <person name="Rivera L."/>
            <person name="Zhang J."/>
            <person name="Wing R."/>
        </authorList>
    </citation>
    <scope>NUCLEOTIDE SEQUENCE</scope>
</reference>
<proteinExistence type="predicted"/>
<evidence type="ECO:0000313" key="2">
    <source>
        <dbReference type="EnsemblPlants" id="LPERR11G05780.1"/>
    </source>
</evidence>
<dbReference type="InterPro" id="IPR053197">
    <property type="entry name" value="F-box_SCFL_complex_component"/>
</dbReference>
<protein>
    <recommendedName>
        <fullName evidence="1">F-box domain-containing protein</fullName>
    </recommendedName>
</protein>
<reference evidence="2" key="3">
    <citation type="submission" date="2015-04" db="UniProtKB">
        <authorList>
            <consortium name="EnsemblPlants"/>
        </authorList>
    </citation>
    <scope>IDENTIFICATION</scope>
</reference>
<dbReference type="AlphaFoldDB" id="A0A0D9XQ90"/>
<evidence type="ECO:0000313" key="3">
    <source>
        <dbReference type="Proteomes" id="UP000032180"/>
    </source>
</evidence>
<dbReference type="eggNOG" id="ENOG502RYTW">
    <property type="taxonomic scope" value="Eukaryota"/>
</dbReference>
<accession>A0A0D9XQ90</accession>
<reference evidence="2 3" key="1">
    <citation type="submission" date="2012-08" db="EMBL/GenBank/DDBJ databases">
        <title>Oryza genome evolution.</title>
        <authorList>
            <person name="Wing R.A."/>
        </authorList>
    </citation>
    <scope>NUCLEOTIDE SEQUENCE</scope>
</reference>
<evidence type="ECO:0000259" key="1">
    <source>
        <dbReference type="PROSITE" id="PS50181"/>
    </source>
</evidence>
<dbReference type="PANTHER" id="PTHR34223">
    <property type="entry name" value="OS11G0201299 PROTEIN"/>
    <property type="match status" value="1"/>
</dbReference>
<dbReference type="HOGENOM" id="CLU_003068_1_0_1"/>
<dbReference type="Pfam" id="PF00646">
    <property type="entry name" value="F-box"/>
    <property type="match status" value="1"/>
</dbReference>
<dbReference type="PROSITE" id="PS50181">
    <property type="entry name" value="FBOX"/>
    <property type="match status" value="1"/>
</dbReference>
<name>A0A0D9XQ90_9ORYZ</name>
<dbReference type="CDD" id="cd22160">
    <property type="entry name" value="F-box_AtFBL13-like"/>
    <property type="match status" value="1"/>
</dbReference>
<dbReference type="PANTHER" id="PTHR34223:SF22">
    <property type="entry name" value="OS11G0208300 PROTEIN"/>
    <property type="match status" value="1"/>
</dbReference>
<dbReference type="SUPFAM" id="SSF52047">
    <property type="entry name" value="RNI-like"/>
    <property type="match status" value="1"/>
</dbReference>
<dbReference type="InterPro" id="IPR001810">
    <property type="entry name" value="F-box_dom"/>
</dbReference>
<feature type="domain" description="F-box" evidence="1">
    <location>
        <begin position="11"/>
        <end position="61"/>
    </location>
</feature>
<dbReference type="STRING" id="77586.A0A0D9XQ90"/>
<organism evidence="2 3">
    <name type="scientific">Leersia perrieri</name>
    <dbReference type="NCBI Taxonomy" id="77586"/>
    <lineage>
        <taxon>Eukaryota</taxon>
        <taxon>Viridiplantae</taxon>
        <taxon>Streptophyta</taxon>
        <taxon>Embryophyta</taxon>
        <taxon>Tracheophyta</taxon>
        <taxon>Spermatophyta</taxon>
        <taxon>Magnoliopsida</taxon>
        <taxon>Liliopsida</taxon>
        <taxon>Poales</taxon>
        <taxon>Poaceae</taxon>
        <taxon>BOP clade</taxon>
        <taxon>Oryzoideae</taxon>
        <taxon>Oryzeae</taxon>
        <taxon>Oryzinae</taxon>
        <taxon>Leersia</taxon>
    </lineage>
</organism>
<dbReference type="InterPro" id="IPR036047">
    <property type="entry name" value="F-box-like_dom_sf"/>
</dbReference>
<dbReference type="Gramene" id="LPERR11G05780.1">
    <property type="protein sequence ID" value="LPERR11G05780.1"/>
    <property type="gene ID" value="LPERR11G05780"/>
</dbReference>
<keyword evidence="3" id="KW-1185">Reference proteome</keyword>
<dbReference type="EnsemblPlants" id="LPERR11G05780.1">
    <property type="protein sequence ID" value="LPERR11G05780.1"/>
    <property type="gene ID" value="LPERR11G05780"/>
</dbReference>